<feature type="compositionally biased region" description="Basic and acidic residues" evidence="1">
    <location>
        <begin position="228"/>
        <end position="265"/>
    </location>
</feature>
<evidence type="ECO:0000256" key="1">
    <source>
        <dbReference type="SAM" id="MobiDB-lite"/>
    </source>
</evidence>
<feature type="compositionally biased region" description="Acidic residues" evidence="1">
    <location>
        <begin position="328"/>
        <end position="354"/>
    </location>
</feature>
<evidence type="ECO:0000259" key="2">
    <source>
        <dbReference type="Pfam" id="PF01926"/>
    </source>
</evidence>
<dbReference type="EMBL" id="WIGO01000182">
    <property type="protein sequence ID" value="KAF6825006.1"/>
    <property type="molecule type" value="Genomic_DNA"/>
</dbReference>
<name>A0A8H6K5V0_9PEZI</name>
<feature type="region of interest" description="Disordered" evidence="1">
    <location>
        <begin position="227"/>
        <end position="265"/>
    </location>
</feature>
<protein>
    <recommendedName>
        <fullName evidence="2">G domain-containing protein</fullName>
    </recommendedName>
</protein>
<evidence type="ECO:0000313" key="4">
    <source>
        <dbReference type="Proteomes" id="UP000654918"/>
    </source>
</evidence>
<dbReference type="SUPFAM" id="SSF52540">
    <property type="entry name" value="P-loop containing nucleoside triphosphate hydrolases"/>
    <property type="match status" value="1"/>
</dbReference>
<feature type="region of interest" description="Disordered" evidence="1">
    <location>
        <begin position="296"/>
        <end position="413"/>
    </location>
</feature>
<dbReference type="InterPro" id="IPR027417">
    <property type="entry name" value="P-loop_NTPase"/>
</dbReference>
<feature type="compositionally biased region" description="Basic residues" evidence="1">
    <location>
        <begin position="380"/>
        <end position="407"/>
    </location>
</feature>
<comment type="caution">
    <text evidence="3">The sequence shown here is derived from an EMBL/GenBank/DDBJ whole genome shotgun (WGS) entry which is preliminary data.</text>
</comment>
<evidence type="ECO:0000313" key="3">
    <source>
        <dbReference type="EMBL" id="KAF6825006.1"/>
    </source>
</evidence>
<dbReference type="Proteomes" id="UP000654918">
    <property type="component" value="Unassembled WGS sequence"/>
</dbReference>
<feature type="domain" description="G" evidence="2">
    <location>
        <begin position="1"/>
        <end position="59"/>
    </location>
</feature>
<sequence>MGVTGSGKSSLISHLTNEEIKIGQSLNSETHMVQPYAFRTPSGAKGYLIDTPGFDDTDIDDAKVLNGIAKWLARIYGQGRLLQGILYLHKITDNRMTGTAMNNLRMLRKLCGRDALRNVLLVTTMWEGVDIMVGNTRENELQSTPKYWGDMIDKHGSKAVRHLNNRQSALRLLELLLPNHEETLTIQEEMADGRMIIDTTAGQNLKAHLERRATRAERKIVKLSQELEEARAERDPEAQSEIKAEQEQRQREIEQLRQQQDEMRVSHKAMYDELVKAREKDKKRYEEKIQSLECQLVRASARSPEPSRAPPAPRRRRSTYFDDSRTDFDDDTDSEFDSEFDSDSDYDDTDDDYDYVSRRSRSSSSRMRPGEYYYSSYTRYRPHSRHQHHRSHYHSHTRHTHHAPGCRHYREQY</sequence>
<dbReference type="GO" id="GO:0005525">
    <property type="term" value="F:GTP binding"/>
    <property type="evidence" value="ECO:0007669"/>
    <property type="project" value="InterPro"/>
</dbReference>
<dbReference type="AlphaFoldDB" id="A0A8H6K5V0"/>
<dbReference type="InterPro" id="IPR006073">
    <property type="entry name" value="GTP-bd"/>
</dbReference>
<dbReference type="Pfam" id="PF01926">
    <property type="entry name" value="MMR_HSR1"/>
    <property type="match status" value="1"/>
</dbReference>
<gene>
    <name evidence="3" type="ORF">CPLU01_10543</name>
</gene>
<proteinExistence type="predicted"/>
<keyword evidence="4" id="KW-1185">Reference proteome</keyword>
<reference evidence="3" key="1">
    <citation type="journal article" date="2020" name="Phytopathology">
        <title>Genome Sequence Resources of Colletotrichum truncatum, C. plurivorum, C. musicola, and C. sojae: Four Species Pathogenic to Soybean (Glycine max).</title>
        <authorList>
            <person name="Rogerio F."/>
            <person name="Boufleur T.R."/>
            <person name="Ciampi-Guillardi M."/>
            <person name="Sukno S.A."/>
            <person name="Thon M.R."/>
            <person name="Massola Junior N.S."/>
            <person name="Baroncelli R."/>
        </authorList>
    </citation>
    <scope>NUCLEOTIDE SEQUENCE</scope>
    <source>
        <strain evidence="3">LFN00145</strain>
    </source>
</reference>
<dbReference type="Gene3D" id="3.40.50.300">
    <property type="entry name" value="P-loop containing nucleotide triphosphate hydrolases"/>
    <property type="match status" value="1"/>
</dbReference>
<dbReference type="CDD" id="cd00882">
    <property type="entry name" value="Ras_like_GTPase"/>
    <property type="match status" value="1"/>
</dbReference>
<organism evidence="3 4">
    <name type="scientific">Colletotrichum plurivorum</name>
    <dbReference type="NCBI Taxonomy" id="2175906"/>
    <lineage>
        <taxon>Eukaryota</taxon>
        <taxon>Fungi</taxon>
        <taxon>Dikarya</taxon>
        <taxon>Ascomycota</taxon>
        <taxon>Pezizomycotina</taxon>
        <taxon>Sordariomycetes</taxon>
        <taxon>Hypocreomycetidae</taxon>
        <taxon>Glomerellales</taxon>
        <taxon>Glomerellaceae</taxon>
        <taxon>Colletotrichum</taxon>
        <taxon>Colletotrichum orchidearum species complex</taxon>
    </lineage>
</organism>
<accession>A0A8H6K5V0</accession>